<dbReference type="Proteomes" id="UP000224974">
    <property type="component" value="Unassembled WGS sequence"/>
</dbReference>
<sequence length="121" mass="13340">MVSIGWINSKLAEPESSAGFSLLEVLIAMVLFSISLLGLLNYQQVLIAQFNHYANAQHAWRLANQALDIYPAAIENEQKLQAGLWMLNVNAISMPSGCEKVIAQVTAPGNIDVTLVRWICR</sequence>
<proteinExistence type="predicted"/>
<dbReference type="InterPro" id="IPR012902">
    <property type="entry name" value="N_methyl_site"/>
</dbReference>
<keyword evidence="2" id="KW-1133">Transmembrane helix</keyword>
<keyword evidence="2" id="KW-0812">Transmembrane</keyword>
<comment type="caution">
    <text evidence="4">The sequence shown here is derived from an EMBL/GenBank/DDBJ whole genome shotgun (WGS) entry which is preliminary data.</text>
</comment>
<dbReference type="GO" id="GO:0016020">
    <property type="term" value="C:membrane"/>
    <property type="evidence" value="ECO:0007669"/>
    <property type="project" value="UniProtKB-SubCell"/>
</dbReference>
<comment type="subcellular location">
    <subcellularLocation>
        <location evidence="1">Membrane</location>
        <topology evidence="1">Single-pass membrane protein</topology>
    </subcellularLocation>
</comment>
<evidence type="ECO:0000259" key="3">
    <source>
        <dbReference type="Pfam" id="PF12528"/>
    </source>
</evidence>
<dbReference type="NCBIfam" id="TIGR02532">
    <property type="entry name" value="IV_pilin_GFxxxE"/>
    <property type="match status" value="1"/>
</dbReference>
<dbReference type="EMBL" id="PDDX01000001">
    <property type="protein sequence ID" value="PHI32102.1"/>
    <property type="molecule type" value="Genomic_DNA"/>
</dbReference>
<keyword evidence="2" id="KW-0472">Membrane</keyword>
<gene>
    <name evidence="4" type="ORF">CRN84_23670</name>
</gene>
<dbReference type="RefSeq" id="WP_051323278.1">
    <property type="nucleotide sequence ID" value="NZ_PDDX01000001.1"/>
</dbReference>
<dbReference type="InterPro" id="IPR022204">
    <property type="entry name" value="PpdC-like_C"/>
</dbReference>
<accession>A0A2C6DUV0</accession>
<organism evidence="4 5">
    <name type="scientific">Budvicia aquatica</name>
    <dbReference type="NCBI Taxonomy" id="82979"/>
    <lineage>
        <taxon>Bacteria</taxon>
        <taxon>Pseudomonadati</taxon>
        <taxon>Pseudomonadota</taxon>
        <taxon>Gammaproteobacteria</taxon>
        <taxon>Enterobacterales</taxon>
        <taxon>Budviciaceae</taxon>
        <taxon>Budvicia</taxon>
    </lineage>
</organism>
<dbReference type="OrthoDB" id="6561530at2"/>
<name>A0A2C6DUV0_9GAMM</name>
<keyword evidence="5" id="KW-1185">Reference proteome</keyword>
<dbReference type="PROSITE" id="PS00409">
    <property type="entry name" value="PROKAR_NTER_METHYL"/>
    <property type="match status" value="1"/>
</dbReference>
<dbReference type="Pfam" id="PF07963">
    <property type="entry name" value="N_methyl"/>
    <property type="match status" value="1"/>
</dbReference>
<evidence type="ECO:0000313" key="5">
    <source>
        <dbReference type="Proteomes" id="UP000224974"/>
    </source>
</evidence>
<dbReference type="Pfam" id="PF12528">
    <property type="entry name" value="T2SSppdC"/>
    <property type="match status" value="1"/>
</dbReference>
<dbReference type="STRING" id="1111728.GCA_000427805_01298"/>
<evidence type="ECO:0000313" key="4">
    <source>
        <dbReference type="EMBL" id="PHI32102.1"/>
    </source>
</evidence>
<evidence type="ECO:0000256" key="1">
    <source>
        <dbReference type="ARBA" id="ARBA00004167"/>
    </source>
</evidence>
<feature type="domain" description="Prepilin peptidase dependent protein C-like C-terminal" evidence="3">
    <location>
        <begin position="42"/>
        <end position="121"/>
    </location>
</feature>
<protein>
    <submittedName>
        <fullName evidence="4">Prepilin-type cleavage/methylation domain-containing protein</fullName>
    </submittedName>
</protein>
<evidence type="ECO:0000256" key="2">
    <source>
        <dbReference type="SAM" id="Phobius"/>
    </source>
</evidence>
<feature type="transmembrane region" description="Helical" evidence="2">
    <location>
        <begin position="20"/>
        <end position="40"/>
    </location>
</feature>
<reference evidence="5" key="1">
    <citation type="submission" date="2017-09" db="EMBL/GenBank/DDBJ databases">
        <title>FDA dAtabase for Regulatory Grade micrObial Sequences (FDA-ARGOS): Supporting development and validation of Infectious Disease Dx tests.</title>
        <authorList>
            <person name="Minogue T."/>
            <person name="Wolcott M."/>
            <person name="Wasieloski L."/>
            <person name="Aguilar W."/>
            <person name="Moore D."/>
            <person name="Tallon L."/>
            <person name="Sadzewicz L."/>
            <person name="Ott S."/>
            <person name="Zhao X."/>
            <person name="Nagaraj S."/>
            <person name="Vavikolanu K."/>
            <person name="Aluvathingal J."/>
            <person name="Nadendla S."/>
            <person name="Sichtig H."/>
        </authorList>
    </citation>
    <scope>NUCLEOTIDE SEQUENCE [LARGE SCALE GENOMIC DNA]</scope>
    <source>
        <strain evidence="5">FDAARGOS_387</strain>
    </source>
</reference>
<dbReference type="AlphaFoldDB" id="A0A2C6DUV0"/>